<protein>
    <recommendedName>
        <fullName evidence="1">Terpene synthase</fullName>
        <ecNumber evidence="1">4.2.3.-</ecNumber>
    </recommendedName>
</protein>
<dbReference type="SUPFAM" id="SSF48576">
    <property type="entry name" value="Terpenoid synthases"/>
    <property type="match status" value="1"/>
</dbReference>
<dbReference type="Proteomes" id="UP000199524">
    <property type="component" value="Chromosome I"/>
</dbReference>
<organism evidence="2 3">
    <name type="scientific">Pseudomonas asplenii</name>
    <dbReference type="NCBI Taxonomy" id="53407"/>
    <lineage>
        <taxon>Bacteria</taxon>
        <taxon>Pseudomonadati</taxon>
        <taxon>Pseudomonadota</taxon>
        <taxon>Gammaproteobacteria</taxon>
        <taxon>Pseudomonadales</taxon>
        <taxon>Pseudomonadaceae</taxon>
        <taxon>Pseudomonas</taxon>
    </lineage>
</organism>
<name>A0A1H2A2Y2_9PSED</name>
<dbReference type="GO" id="GO:0010333">
    <property type="term" value="F:terpene synthase activity"/>
    <property type="evidence" value="ECO:0007669"/>
    <property type="project" value="InterPro"/>
</dbReference>
<evidence type="ECO:0000313" key="2">
    <source>
        <dbReference type="EMBL" id="SDT40338.1"/>
    </source>
</evidence>
<dbReference type="PANTHER" id="PTHR35201:SF4">
    <property type="entry name" value="BETA-PINACENE SYNTHASE-RELATED"/>
    <property type="match status" value="1"/>
</dbReference>
<dbReference type="SFLD" id="SFLDS00005">
    <property type="entry name" value="Isoprenoid_Synthase_Type_I"/>
    <property type="match status" value="1"/>
</dbReference>
<evidence type="ECO:0000313" key="3">
    <source>
        <dbReference type="Proteomes" id="UP000199524"/>
    </source>
</evidence>
<dbReference type="AlphaFoldDB" id="A0A1H2A2Y2"/>
<keyword evidence="1" id="KW-0456">Lyase</keyword>
<dbReference type="GO" id="GO:0046872">
    <property type="term" value="F:metal ion binding"/>
    <property type="evidence" value="ECO:0007669"/>
    <property type="project" value="UniProtKB-KW"/>
</dbReference>
<dbReference type="InterPro" id="IPR034686">
    <property type="entry name" value="Terpene_cyclase-like_2"/>
</dbReference>
<sequence>MRPIRLPPIYCPLPHARHPHTDLLLPRCLNWLERWGLFVDDRHRQRLAVSGIGELCGMIYPQGTDELVQVGTDYMMWTFAYDDEVCDEGPESQDPRALIDTTSRLQRSLESVELPMDAQDRYGMALRDIRLRLQAHGLSCHATRFATVMRTYFMAEMWKSVSLQPSLNDYIIQRLFGGGGMTFPPFCYMVARIDISEDELASRPVVALTEMAATFATWDNDLFSFPKEMMRSRDKRGHNLIDVIRRTQGCSVEDAIVSAVRMRDRVQGLFMRLQEQLMTYGTPAISAYAERLSYYISGVLKWHLNNPRYVFLNGLDGDICVEGAELADRPLDESTEPLPIASIAWWWHHDPARSRRVTVAEGRGR</sequence>
<dbReference type="GeneID" id="300210345"/>
<dbReference type="InterPro" id="IPR008949">
    <property type="entry name" value="Isoprenoid_synthase_dom_sf"/>
</dbReference>
<dbReference type="Pfam" id="PF19086">
    <property type="entry name" value="Terpene_syn_C_2"/>
    <property type="match status" value="1"/>
</dbReference>
<reference evidence="3" key="1">
    <citation type="submission" date="2016-10" db="EMBL/GenBank/DDBJ databases">
        <authorList>
            <person name="Varghese N."/>
            <person name="Submissions S."/>
        </authorList>
    </citation>
    <scope>NUCLEOTIDE SEQUENCE [LARGE SCALE GENOMIC DNA]</scope>
    <source>
        <strain evidence="3">ATCC 23835</strain>
    </source>
</reference>
<keyword evidence="1" id="KW-0460">Magnesium</keyword>
<dbReference type="SFLD" id="SFLDG01020">
    <property type="entry name" value="Terpene_Cyclase_Like_2"/>
    <property type="match status" value="1"/>
</dbReference>
<proteinExistence type="inferred from homology"/>
<dbReference type="EC" id="4.2.3.-" evidence="1"/>
<keyword evidence="3" id="KW-1185">Reference proteome</keyword>
<keyword evidence="1" id="KW-0479">Metal-binding</keyword>
<accession>A0A1H2A2Y2</accession>
<dbReference type="EMBL" id="LT629777">
    <property type="protein sequence ID" value="SDT40338.1"/>
    <property type="molecule type" value="Genomic_DNA"/>
</dbReference>
<comment type="similarity">
    <text evidence="1">Belongs to the terpene synthase family.</text>
</comment>
<gene>
    <name evidence="2" type="ORF">SAMN05216598_5504</name>
</gene>
<dbReference type="PANTHER" id="PTHR35201">
    <property type="entry name" value="TERPENE SYNTHASE"/>
    <property type="match status" value="1"/>
</dbReference>
<comment type="cofactor">
    <cofactor evidence="1">
        <name>Mg(2+)</name>
        <dbReference type="ChEBI" id="CHEBI:18420"/>
    </cofactor>
</comment>
<dbReference type="Gene3D" id="1.10.600.10">
    <property type="entry name" value="Farnesyl Diphosphate Synthase"/>
    <property type="match status" value="1"/>
</dbReference>
<evidence type="ECO:0000256" key="1">
    <source>
        <dbReference type="RuleBase" id="RU366034"/>
    </source>
</evidence>
<dbReference type="RefSeq" id="WP_232000427.1">
    <property type="nucleotide sequence ID" value="NZ_LT629777.1"/>
</dbReference>